<dbReference type="AlphaFoldDB" id="C0GIK5"/>
<dbReference type="RefSeq" id="WP_008517580.1">
    <property type="nucleotide sequence ID" value="NZ_ACJM01000012.1"/>
</dbReference>
<dbReference type="SUPFAM" id="SSF46548">
    <property type="entry name" value="alpha-helical ferredoxin"/>
    <property type="match status" value="1"/>
</dbReference>
<keyword evidence="2" id="KW-0408">Iron</keyword>
<keyword evidence="1" id="KW-0479">Metal-binding</keyword>
<gene>
    <name evidence="5" type="ORF">DealDRAFT_2314</name>
</gene>
<accession>C0GIK5</accession>
<dbReference type="InterPro" id="IPR009051">
    <property type="entry name" value="Helical_ferredxn"/>
</dbReference>
<name>C0GIK5_DETAL</name>
<evidence type="ECO:0000313" key="6">
    <source>
        <dbReference type="Proteomes" id="UP000006443"/>
    </source>
</evidence>
<evidence type="ECO:0000313" key="5">
    <source>
        <dbReference type="EMBL" id="EEG76866.1"/>
    </source>
</evidence>
<dbReference type="PANTHER" id="PTHR40447:SF1">
    <property type="entry name" value="ANAEROBIC SULFITE REDUCTASE SUBUNIT A"/>
    <property type="match status" value="1"/>
</dbReference>
<dbReference type="STRING" id="555088.DealDRAFT_2314"/>
<feature type="domain" description="4Fe-4S ferredoxin-type" evidence="4">
    <location>
        <begin position="223"/>
        <end position="255"/>
    </location>
</feature>
<dbReference type="OrthoDB" id="9796486at2"/>
<evidence type="ECO:0000256" key="3">
    <source>
        <dbReference type="ARBA" id="ARBA00023014"/>
    </source>
</evidence>
<reference evidence="5 6" key="1">
    <citation type="submission" date="2009-02" db="EMBL/GenBank/DDBJ databases">
        <title>Sequencing of the draft genome and assembly of Dethiobacter alkaliphilus AHT 1.</title>
        <authorList>
            <consortium name="US DOE Joint Genome Institute (JGI-PGF)"/>
            <person name="Lucas S."/>
            <person name="Copeland A."/>
            <person name="Lapidus A."/>
            <person name="Glavina del Rio T."/>
            <person name="Dalin E."/>
            <person name="Tice H."/>
            <person name="Bruce D."/>
            <person name="Goodwin L."/>
            <person name="Pitluck S."/>
            <person name="Larimer F."/>
            <person name="Land M.L."/>
            <person name="Hauser L."/>
            <person name="Muyzer G."/>
        </authorList>
    </citation>
    <scope>NUCLEOTIDE SEQUENCE [LARGE SCALE GENOMIC DNA]</scope>
    <source>
        <strain evidence="5 6">AHT 1</strain>
    </source>
</reference>
<keyword evidence="6" id="KW-1185">Reference proteome</keyword>
<dbReference type="InterPro" id="IPR017900">
    <property type="entry name" value="4Fe4S_Fe_S_CS"/>
</dbReference>
<dbReference type="Pfam" id="PF17179">
    <property type="entry name" value="Fer4_22"/>
    <property type="match status" value="1"/>
</dbReference>
<dbReference type="InterPro" id="IPR017896">
    <property type="entry name" value="4Fe4S_Fe-S-bd"/>
</dbReference>
<sequence length="342" mass="38354">MKKIAKAKLPELWQALSAEAKLYVPAETDGVVNFASWQEGMEVNLDELNVFVPPKKFFFPQTETVLKYEFGDDLQIEDFACKAGENTILFGVRPCDVSSFAMMDKVYLGDPVDEAYRRRREMTTVVALGCGEPDETCFCQSFDIEPGKAPGADVLGVDVGDELVLVAQSEKGEALLTNLNGLLTEATSGDENKLKDAQEKAKEEYVTQVTVDGVMEKLDNMFEDGYWDKLYRRCIACGTCTFVCPTCHCFDVQEYPTGNRGERIRCWDACMFSDFTMMGHGHNPRPTQKERVRQRFMHKLNYFPHQHGDYACVGCGRCVRKCPVNLDILEVINAVGGAEDGM</sequence>
<dbReference type="EMBL" id="ACJM01000012">
    <property type="protein sequence ID" value="EEG76866.1"/>
    <property type="molecule type" value="Genomic_DNA"/>
</dbReference>
<evidence type="ECO:0000259" key="4">
    <source>
        <dbReference type="PROSITE" id="PS51379"/>
    </source>
</evidence>
<proteinExistence type="predicted"/>
<organism evidence="5 6">
    <name type="scientific">Dethiobacter alkaliphilus AHT 1</name>
    <dbReference type="NCBI Taxonomy" id="555088"/>
    <lineage>
        <taxon>Bacteria</taxon>
        <taxon>Bacillati</taxon>
        <taxon>Bacillota</taxon>
        <taxon>Dethiobacteria</taxon>
        <taxon>Dethiobacterales</taxon>
        <taxon>Dethiobacteraceae</taxon>
        <taxon>Dethiobacter</taxon>
    </lineage>
</organism>
<dbReference type="GO" id="GO:0051536">
    <property type="term" value="F:iron-sulfur cluster binding"/>
    <property type="evidence" value="ECO:0007669"/>
    <property type="project" value="UniProtKB-KW"/>
</dbReference>
<dbReference type="GO" id="GO:0046872">
    <property type="term" value="F:metal ion binding"/>
    <property type="evidence" value="ECO:0007669"/>
    <property type="project" value="UniProtKB-KW"/>
</dbReference>
<keyword evidence="3" id="KW-0411">Iron-sulfur</keyword>
<dbReference type="PROSITE" id="PS51379">
    <property type="entry name" value="4FE4S_FER_2"/>
    <property type="match status" value="2"/>
</dbReference>
<dbReference type="PROSITE" id="PS00198">
    <property type="entry name" value="4FE4S_FER_1"/>
    <property type="match status" value="2"/>
</dbReference>
<evidence type="ECO:0000256" key="2">
    <source>
        <dbReference type="ARBA" id="ARBA00023004"/>
    </source>
</evidence>
<dbReference type="eggNOG" id="COG0479">
    <property type="taxonomic scope" value="Bacteria"/>
</dbReference>
<dbReference type="PANTHER" id="PTHR40447">
    <property type="entry name" value="ANAEROBIC SULFITE REDUCTASE SUBUNIT A"/>
    <property type="match status" value="1"/>
</dbReference>
<dbReference type="Proteomes" id="UP000006443">
    <property type="component" value="Unassembled WGS sequence"/>
</dbReference>
<protein>
    <submittedName>
        <fullName evidence="5">4Fe-4S ferredoxin iron-sulfur binding domain protein</fullName>
    </submittedName>
</protein>
<evidence type="ECO:0000256" key="1">
    <source>
        <dbReference type="ARBA" id="ARBA00022723"/>
    </source>
</evidence>
<feature type="domain" description="4Fe-4S ferredoxin-type" evidence="4">
    <location>
        <begin position="302"/>
        <end position="334"/>
    </location>
</feature>
<comment type="caution">
    <text evidence="5">The sequence shown here is derived from an EMBL/GenBank/DDBJ whole genome shotgun (WGS) entry which is preliminary data.</text>
</comment>
<dbReference type="Gene3D" id="1.10.1060.10">
    <property type="entry name" value="Alpha-helical ferredoxin"/>
    <property type="match status" value="1"/>
</dbReference>